<accession>A0A2N9H1S3</accession>
<feature type="chain" id="PRO_5014692729" evidence="1">
    <location>
        <begin position="22"/>
        <end position="156"/>
    </location>
</feature>
<sequence>MMRAYLVTVAFFALAFSLTSASDPSPLQDFCVALKDSSDSAGTHFSFYVSTLFCHVKNLRSTSRYERGKLTKEPHDVGMVVLSKKSPPMSHPLNAEIMEMKCHQGVGIITRGGHGPKGLKEKGKNGEILVKKEERNSENGCWFEGGAWFKLDGTGA</sequence>
<keyword evidence="1" id="KW-0732">Signal</keyword>
<dbReference type="EMBL" id="OIVN01002679">
    <property type="protein sequence ID" value="SPD05591.1"/>
    <property type="molecule type" value="Genomic_DNA"/>
</dbReference>
<protein>
    <submittedName>
        <fullName evidence="2">Uncharacterized protein</fullName>
    </submittedName>
</protein>
<proteinExistence type="predicted"/>
<dbReference type="AlphaFoldDB" id="A0A2N9H1S3"/>
<evidence type="ECO:0000313" key="2">
    <source>
        <dbReference type="EMBL" id="SPD05591.1"/>
    </source>
</evidence>
<feature type="signal peptide" evidence="1">
    <location>
        <begin position="1"/>
        <end position="21"/>
    </location>
</feature>
<evidence type="ECO:0000256" key="1">
    <source>
        <dbReference type="SAM" id="SignalP"/>
    </source>
</evidence>
<name>A0A2N9H1S3_FAGSY</name>
<gene>
    <name evidence="2" type="ORF">FSB_LOCUS33473</name>
</gene>
<reference evidence="2" key="1">
    <citation type="submission" date="2018-02" db="EMBL/GenBank/DDBJ databases">
        <authorList>
            <person name="Cohen D.B."/>
            <person name="Kent A.D."/>
        </authorList>
    </citation>
    <scope>NUCLEOTIDE SEQUENCE</scope>
</reference>
<organism evidence="2">
    <name type="scientific">Fagus sylvatica</name>
    <name type="common">Beechnut</name>
    <dbReference type="NCBI Taxonomy" id="28930"/>
    <lineage>
        <taxon>Eukaryota</taxon>
        <taxon>Viridiplantae</taxon>
        <taxon>Streptophyta</taxon>
        <taxon>Embryophyta</taxon>
        <taxon>Tracheophyta</taxon>
        <taxon>Spermatophyta</taxon>
        <taxon>Magnoliopsida</taxon>
        <taxon>eudicotyledons</taxon>
        <taxon>Gunneridae</taxon>
        <taxon>Pentapetalae</taxon>
        <taxon>rosids</taxon>
        <taxon>fabids</taxon>
        <taxon>Fagales</taxon>
        <taxon>Fagaceae</taxon>
        <taxon>Fagus</taxon>
    </lineage>
</organism>